<evidence type="ECO:0000313" key="1">
    <source>
        <dbReference type="Proteomes" id="UP000818029"/>
    </source>
</evidence>
<dbReference type="OrthoDB" id="1937287at2759"/>
<dbReference type="GeneID" id="107955885"/>
<dbReference type="InterPro" id="IPR021109">
    <property type="entry name" value="Peptidase_aspartic_dom_sf"/>
</dbReference>
<dbReference type="PaxDb" id="3635-A0A1U8PA42"/>
<organism evidence="1 2">
    <name type="scientific">Gossypium hirsutum</name>
    <name type="common">Upland cotton</name>
    <name type="synonym">Gossypium mexicanum</name>
    <dbReference type="NCBI Taxonomy" id="3635"/>
    <lineage>
        <taxon>Eukaryota</taxon>
        <taxon>Viridiplantae</taxon>
        <taxon>Streptophyta</taxon>
        <taxon>Embryophyta</taxon>
        <taxon>Tracheophyta</taxon>
        <taxon>Spermatophyta</taxon>
        <taxon>Magnoliopsida</taxon>
        <taxon>eudicotyledons</taxon>
        <taxon>Gunneridae</taxon>
        <taxon>Pentapetalae</taxon>
        <taxon>rosids</taxon>
        <taxon>malvids</taxon>
        <taxon>Malvales</taxon>
        <taxon>Malvaceae</taxon>
        <taxon>Malvoideae</taxon>
        <taxon>Gossypium</taxon>
    </lineage>
</organism>
<sequence>MDLLATELCNQSQGDLMSDIENPRYLGKEHFKVVTLRSGKTLEPKVVLVEDEPIEKKEKSLEKMLNYVKFMKDILSIKKRLSEYETVALTKECNAFLQNKLPPKLKDLRSFTIPSNIEEYYYDRSLSFPEGKIQDVLVKVNKFTLPDDFIVLDLEADKEVSIILGRPFLPMGRTLIDVQKGEPMMRVQDD</sequence>
<keyword evidence="1" id="KW-1185">Reference proteome</keyword>
<dbReference type="PANTHER" id="PTHR33067">
    <property type="entry name" value="RNA-DIRECTED DNA POLYMERASE-RELATED"/>
    <property type="match status" value="1"/>
</dbReference>
<dbReference type="AlphaFoldDB" id="A0A1U8PA42"/>
<proteinExistence type="predicted"/>
<reference evidence="1" key="1">
    <citation type="journal article" date="2020" name="Nat. Genet.">
        <title>Genomic diversifications of five Gossypium allopolyploid species and their impact on cotton improvement.</title>
        <authorList>
            <person name="Chen Z.J."/>
            <person name="Sreedasyam A."/>
            <person name="Ando A."/>
            <person name="Song Q."/>
            <person name="De Santiago L.M."/>
            <person name="Hulse-Kemp A.M."/>
            <person name="Ding M."/>
            <person name="Ye W."/>
            <person name="Kirkbride R.C."/>
            <person name="Jenkins J."/>
            <person name="Plott C."/>
            <person name="Lovell J."/>
            <person name="Lin Y.M."/>
            <person name="Vaughn R."/>
            <person name="Liu B."/>
            <person name="Simpson S."/>
            <person name="Scheffler B.E."/>
            <person name="Wen L."/>
            <person name="Saski C.A."/>
            <person name="Grover C.E."/>
            <person name="Hu G."/>
            <person name="Conover J.L."/>
            <person name="Carlson J.W."/>
            <person name="Shu S."/>
            <person name="Boston L.B."/>
            <person name="Williams M."/>
            <person name="Peterson D.G."/>
            <person name="McGee K."/>
            <person name="Jones D.C."/>
            <person name="Wendel J.F."/>
            <person name="Stelly D.M."/>
            <person name="Grimwood J."/>
            <person name="Schmutz J."/>
        </authorList>
    </citation>
    <scope>NUCLEOTIDE SEQUENCE [LARGE SCALE GENOMIC DNA]</scope>
    <source>
        <strain evidence="1">cv. TM-1</strain>
    </source>
</reference>
<name>A0A1U8PA42_GOSHI</name>
<protein>
    <submittedName>
        <fullName evidence="2">Uncharacterized protein</fullName>
    </submittedName>
</protein>
<dbReference type="PANTHER" id="PTHR33067:SF39">
    <property type="entry name" value="TRANSCRIPTION FACTOR INTERACTOR AND REGULATOR CCHC(ZN) FAMILY"/>
    <property type="match status" value="1"/>
</dbReference>
<reference evidence="2" key="2">
    <citation type="submission" date="2025-08" db="UniProtKB">
        <authorList>
            <consortium name="RefSeq"/>
        </authorList>
    </citation>
    <scope>IDENTIFICATION</scope>
</reference>
<dbReference type="RefSeq" id="XP_016747158.1">
    <property type="nucleotide sequence ID" value="XM_016891669.1"/>
</dbReference>
<dbReference type="Gene3D" id="2.40.70.10">
    <property type="entry name" value="Acid Proteases"/>
    <property type="match status" value="1"/>
</dbReference>
<evidence type="ECO:0000313" key="2">
    <source>
        <dbReference type="RefSeq" id="XP_016747158.1"/>
    </source>
</evidence>
<dbReference type="KEGG" id="ghi:107955885"/>
<gene>
    <name evidence="2" type="primary">LOC107955885</name>
</gene>
<accession>A0A1U8PA42</accession>
<dbReference type="Proteomes" id="UP000818029">
    <property type="component" value="Chromosome A07"/>
</dbReference>